<feature type="coiled-coil region" evidence="1">
    <location>
        <begin position="211"/>
        <end position="265"/>
    </location>
</feature>
<sequence>MAKRGRKPLNRGWRLLQQNGHHGQGQHGTGMHSQQGSVQQKLEKHKSQRLNPEQIGTSVHDESDTISFRNHLLANYILTAEWMDVLTTQAVPVSRIRKPRIYSEETRVEAMRQQLSGCLEEVEQLERRLESHAKQGLFGEPTPFRQCWKELSRNPFDKEVLDRVQEKYEKHFGLTIRPDTTVIYRNRFSYAAHLVGNKAPDNYWTELYPQLKERELQLQREQLKRERLEKERIKMEEEMLKKQLEEEEELKRKEQEERERQLQLQIQSDAAVQQATEQQEQDVNPAGNQLLDSMFNDINTEPFNTGFDDAFGGLDSAFF</sequence>
<dbReference type="KEGG" id="erc:Ecym_6221"/>
<dbReference type="InterPro" id="IPR059172">
    <property type="entry name" value="SNF6"/>
</dbReference>
<evidence type="ECO:0000313" key="3">
    <source>
        <dbReference type="EMBL" id="AET40603.1"/>
    </source>
</evidence>
<keyword evidence="4" id="KW-1185">Reference proteome</keyword>
<reference evidence="4" key="1">
    <citation type="journal article" date="2012" name="G3 (Bethesda)">
        <title>Pichia sorbitophila, an interspecies yeast hybrid reveals early steps of genome resolution following polyploidization.</title>
        <authorList>
            <person name="Leh Louis V."/>
            <person name="Despons L."/>
            <person name="Friedrich A."/>
            <person name="Martin T."/>
            <person name="Durrens P."/>
            <person name="Casaregola S."/>
            <person name="Neuveglise C."/>
            <person name="Fairhead C."/>
            <person name="Marck C."/>
            <person name="Cruz J.A."/>
            <person name="Straub M.L."/>
            <person name="Kugler V."/>
            <person name="Sacerdot C."/>
            <person name="Uzunov Z."/>
            <person name="Thierry A."/>
            <person name="Weiss S."/>
            <person name="Bleykasten C."/>
            <person name="De Montigny J."/>
            <person name="Jacques N."/>
            <person name="Jung P."/>
            <person name="Lemaire M."/>
            <person name="Mallet S."/>
            <person name="Morel G."/>
            <person name="Richard G.F."/>
            <person name="Sarkar A."/>
            <person name="Savel G."/>
            <person name="Schacherer J."/>
            <person name="Seret M.L."/>
            <person name="Talla E."/>
            <person name="Samson G."/>
            <person name="Jubin C."/>
            <person name="Poulain J."/>
            <person name="Vacherie B."/>
            <person name="Barbe V."/>
            <person name="Pelletier E."/>
            <person name="Sherman D.J."/>
            <person name="Westhof E."/>
            <person name="Weissenbach J."/>
            <person name="Baret P.V."/>
            <person name="Wincker P."/>
            <person name="Gaillardin C."/>
            <person name="Dujon B."/>
            <person name="Souciet J.L."/>
        </authorList>
    </citation>
    <scope>NUCLEOTIDE SEQUENCE [LARGE SCALE GENOMIC DNA]</scope>
    <source>
        <strain evidence="4">CBS 270.75 / DBVPG 7215 / KCTC 17166 / NRRL Y-17582</strain>
    </source>
</reference>
<dbReference type="AlphaFoldDB" id="G8JVC4"/>
<dbReference type="Proteomes" id="UP000006790">
    <property type="component" value="Chromosome 6"/>
</dbReference>
<protein>
    <submittedName>
        <fullName evidence="3">Uncharacterized protein</fullName>
    </submittedName>
</protein>
<name>G8JVC4_ERECY</name>
<dbReference type="EMBL" id="CP002502">
    <property type="protein sequence ID" value="AET40603.1"/>
    <property type="molecule type" value="Genomic_DNA"/>
</dbReference>
<gene>
    <name evidence="3" type="ordered locus">Ecym_6221</name>
</gene>
<evidence type="ECO:0000256" key="2">
    <source>
        <dbReference type="SAM" id="MobiDB-lite"/>
    </source>
</evidence>
<dbReference type="OMA" id="APPDYWE"/>
<dbReference type="GeneID" id="11468979"/>
<dbReference type="InParanoid" id="G8JVC4"/>
<feature type="region of interest" description="Disordered" evidence="2">
    <location>
        <begin position="18"/>
        <end position="61"/>
    </location>
</feature>
<dbReference type="OrthoDB" id="4034416at2759"/>
<proteinExistence type="predicted"/>
<dbReference type="HOGENOM" id="CLU_051557_0_0_1"/>
<feature type="coiled-coil region" evidence="1">
    <location>
        <begin position="108"/>
        <end position="135"/>
    </location>
</feature>
<dbReference type="RefSeq" id="XP_003647420.1">
    <property type="nucleotide sequence ID" value="XM_003647372.1"/>
</dbReference>
<organism evidence="3 4">
    <name type="scientific">Eremothecium cymbalariae (strain CBS 270.75 / DBVPG 7215 / KCTC 17166 / NRRL Y-17582)</name>
    <name type="common">Yeast</name>
    <dbReference type="NCBI Taxonomy" id="931890"/>
    <lineage>
        <taxon>Eukaryota</taxon>
        <taxon>Fungi</taxon>
        <taxon>Dikarya</taxon>
        <taxon>Ascomycota</taxon>
        <taxon>Saccharomycotina</taxon>
        <taxon>Saccharomycetes</taxon>
        <taxon>Saccharomycetales</taxon>
        <taxon>Saccharomycetaceae</taxon>
        <taxon>Eremothecium</taxon>
    </lineage>
</organism>
<keyword evidence="1" id="KW-0175">Coiled coil</keyword>
<dbReference type="FunCoup" id="G8JVC4">
    <property type="interactions" value="199"/>
</dbReference>
<dbReference type="eggNOG" id="ENOG502S1YQ">
    <property type="taxonomic scope" value="Eukaryota"/>
</dbReference>
<dbReference type="CDD" id="cd22571">
    <property type="entry name" value="SNF6"/>
    <property type="match status" value="1"/>
</dbReference>
<dbReference type="STRING" id="931890.G8JVC4"/>
<accession>G8JVC4</accession>
<evidence type="ECO:0000256" key="1">
    <source>
        <dbReference type="SAM" id="Coils"/>
    </source>
</evidence>
<evidence type="ECO:0000313" key="4">
    <source>
        <dbReference type="Proteomes" id="UP000006790"/>
    </source>
</evidence>